<evidence type="ECO:0008006" key="3">
    <source>
        <dbReference type="Google" id="ProtNLM"/>
    </source>
</evidence>
<sequence length="379" mass="44451">MSSVISRLEEATPEWLTQTLRENGYLPHGSVVTIEQIPTDAFNSLTAHLRPCYSEDADGAAPRLLILKLQQKQNGRHEAGFYHLVTTQHQNMNMLVHCYAQDYNTQSGNSYLLLEDLSLTHVEPTTRQQLLAGHGLPRADHMDGIADALAGFHAHWWEHAELGQNHITAVRPWYSDKEAYEQHIERCHREWDSFKRTTGDEISSQIRSTYEYVLKRLPSLWKQYLEERIVPRKQITLTQGDCYLTQFLCPREVAGEAQEPKGPSYIYDMEAVSANIPAYDIAYLLATFWTPEQRKESRREEQFLHRYLQRLYKFGVDFYTWPQLWRDYQMMVTFMLFDPIWDQTNGSSRSYWYPKLHCLVRNFWDMGCGLVLRKMAEKA</sequence>
<keyword evidence="2" id="KW-1185">Reference proteome</keyword>
<dbReference type="InterPro" id="IPR011009">
    <property type="entry name" value="Kinase-like_dom_sf"/>
</dbReference>
<dbReference type="Pfam" id="PF02958">
    <property type="entry name" value="EcKL"/>
    <property type="match status" value="1"/>
</dbReference>
<reference evidence="1" key="1">
    <citation type="submission" date="2020-10" db="EMBL/GenBank/DDBJ databases">
        <title>Taxonomic study of unclassified bacteria belonging to the class Ktedonobacteria.</title>
        <authorList>
            <person name="Yabe S."/>
            <person name="Wang C.M."/>
            <person name="Zheng Y."/>
            <person name="Sakai Y."/>
            <person name="Cavaletti L."/>
            <person name="Monciardini P."/>
            <person name="Donadio S."/>
        </authorList>
    </citation>
    <scope>NUCLEOTIDE SEQUENCE</scope>
    <source>
        <strain evidence="1">SOSP1-1</strain>
    </source>
</reference>
<dbReference type="Proteomes" id="UP000612362">
    <property type="component" value="Unassembled WGS sequence"/>
</dbReference>
<evidence type="ECO:0000313" key="1">
    <source>
        <dbReference type="EMBL" id="GHO46396.1"/>
    </source>
</evidence>
<dbReference type="AlphaFoldDB" id="A0A8J3I2H4"/>
<proteinExistence type="predicted"/>
<comment type="caution">
    <text evidence="1">The sequence shown here is derived from an EMBL/GenBank/DDBJ whole genome shotgun (WGS) entry which is preliminary data.</text>
</comment>
<name>A0A8J3I2H4_9CHLR</name>
<protein>
    <recommendedName>
        <fullName evidence="3">Aminoglycoside phosphotransferase domain-containing protein</fullName>
    </recommendedName>
</protein>
<accession>A0A8J3I2H4</accession>
<evidence type="ECO:0000313" key="2">
    <source>
        <dbReference type="Proteomes" id="UP000612362"/>
    </source>
</evidence>
<dbReference type="EMBL" id="BNJF01000002">
    <property type="protein sequence ID" value="GHO46396.1"/>
    <property type="molecule type" value="Genomic_DNA"/>
</dbReference>
<dbReference type="InterPro" id="IPR004119">
    <property type="entry name" value="EcKL"/>
</dbReference>
<organism evidence="1 2">
    <name type="scientific">Ktedonospora formicarum</name>
    <dbReference type="NCBI Taxonomy" id="2778364"/>
    <lineage>
        <taxon>Bacteria</taxon>
        <taxon>Bacillati</taxon>
        <taxon>Chloroflexota</taxon>
        <taxon>Ktedonobacteria</taxon>
        <taxon>Ktedonobacterales</taxon>
        <taxon>Ktedonobacteraceae</taxon>
        <taxon>Ktedonospora</taxon>
    </lineage>
</organism>
<dbReference type="SUPFAM" id="SSF56112">
    <property type="entry name" value="Protein kinase-like (PK-like)"/>
    <property type="match status" value="1"/>
</dbReference>
<gene>
    <name evidence="1" type="ORF">KSX_45590</name>
</gene>
<dbReference type="Gene3D" id="3.90.1200.10">
    <property type="match status" value="1"/>
</dbReference>
<dbReference type="RefSeq" id="WP_220195776.1">
    <property type="nucleotide sequence ID" value="NZ_BNJF01000002.1"/>
</dbReference>